<protein>
    <submittedName>
        <fullName evidence="2">Uncharacterized protein</fullName>
    </submittedName>
</protein>
<evidence type="ECO:0000313" key="3">
    <source>
        <dbReference type="Proteomes" id="UP000216207"/>
    </source>
</evidence>
<accession>A0A268NVX2</accession>
<reference evidence="2 3" key="1">
    <citation type="submission" date="2017-07" db="EMBL/GenBank/DDBJ databases">
        <title>Isolation and whole genome analysis of endospore-forming bacteria from heroin.</title>
        <authorList>
            <person name="Kalinowski J."/>
            <person name="Ahrens B."/>
            <person name="Al-Dilaimi A."/>
            <person name="Winkler A."/>
            <person name="Wibberg D."/>
            <person name="Schleenbecker U."/>
            <person name="Ruckert C."/>
            <person name="Wolfel R."/>
            <person name="Grass G."/>
        </authorList>
    </citation>
    <scope>NUCLEOTIDE SEQUENCE [LARGE SCALE GENOMIC DNA]</scope>
    <source>
        <strain evidence="2 3">7539</strain>
    </source>
</reference>
<dbReference type="Proteomes" id="UP000216207">
    <property type="component" value="Unassembled WGS sequence"/>
</dbReference>
<organism evidence="2 3">
    <name type="scientific">Shouchella clausii</name>
    <name type="common">Alkalihalobacillus clausii</name>
    <dbReference type="NCBI Taxonomy" id="79880"/>
    <lineage>
        <taxon>Bacteria</taxon>
        <taxon>Bacillati</taxon>
        <taxon>Bacillota</taxon>
        <taxon>Bacilli</taxon>
        <taxon>Bacillales</taxon>
        <taxon>Bacillaceae</taxon>
        <taxon>Shouchella</taxon>
    </lineage>
</organism>
<evidence type="ECO:0000313" key="2">
    <source>
        <dbReference type="EMBL" id="PAE87663.1"/>
    </source>
</evidence>
<feature type="region of interest" description="Disordered" evidence="1">
    <location>
        <begin position="1"/>
        <end position="30"/>
    </location>
</feature>
<name>A0A268NVX2_SHOCL</name>
<comment type="caution">
    <text evidence="2">The sequence shown here is derived from an EMBL/GenBank/DDBJ whole genome shotgun (WGS) entry which is preliminary data.</text>
</comment>
<proteinExistence type="predicted"/>
<dbReference type="RefSeq" id="WP_095327060.1">
    <property type="nucleotide sequence ID" value="NZ_NPCC01000031.1"/>
</dbReference>
<evidence type="ECO:0000256" key="1">
    <source>
        <dbReference type="SAM" id="MobiDB-lite"/>
    </source>
</evidence>
<gene>
    <name evidence="2" type="ORF">CHH72_16995</name>
</gene>
<dbReference type="EMBL" id="NPCC01000031">
    <property type="protein sequence ID" value="PAE87663.1"/>
    <property type="molecule type" value="Genomic_DNA"/>
</dbReference>
<sequence>MASNKSPARGLSNLMTKNKRRAKESDAKSDDKARIRDYPLFRAIKPKSKFLFRSDYYQVDGSYATILTVMHQSGADDNLGYFWGINLIPRNIGNDVSVRRIEHVGRMSESWISQHQGRAEGLLNNQASETERDGSFIARQKLSKKQQQLVDIANDLMNGSSYLRVAIRLLVKAPTLEKLDDTVNKINRQYKDRFDTVFAAPYVGEQKRELANLLNKVENKMGRNFMFTSAEFAGSYSLVTRGIEDPKGEYIGQMQGDVNNSAVLMDIDRYESHVVIAGKAEAQTLSGWDFKGQRGVDVWGAKLGMNALLRNRRVVHLILNRARIAEIGVDLSDVTSSVDMTRGDINPFELFGDREHELSIFPAHLEKIALMVEQLQPMTEGKRPRIKAALQKSLNDFYVEKRMWAKNAQENRASLRLVGIPHKQVPRLPEFLAYLDMEYTGQVNARNKDPEVMNAYGFLQATFRDMLDSNGDLFNTITSTKIDRAAVSNRVIYDFSSLLKRSRGVMMAQFVNALGFAVGNLSQGDVVILHGVEQLAPGIKQYVRDKFDQLQDNGVRAVFIYNSVERMIADRAFNQFDSADYTILGGMTKATIADYEQALKQEVPLALKTLLEHKERYRYYLRRGFDNVVFASDIQMGFN</sequence>
<dbReference type="AlphaFoldDB" id="A0A268NVX2"/>